<dbReference type="AlphaFoldDB" id="A0A2N3WCD0"/>
<keyword evidence="8" id="KW-1185">Reference proteome</keyword>
<dbReference type="InterPro" id="IPR025996">
    <property type="entry name" value="MT1864/Rv1816-like_C"/>
</dbReference>
<feature type="domain" description="HTH tetR-type" evidence="6">
    <location>
        <begin position="44"/>
        <end position="105"/>
    </location>
</feature>
<organism evidence="7 8">
    <name type="scientific">Amycolatopsis echigonensis</name>
    <dbReference type="NCBI Taxonomy" id="2576905"/>
    <lineage>
        <taxon>Bacteria</taxon>
        <taxon>Bacillati</taxon>
        <taxon>Actinomycetota</taxon>
        <taxon>Actinomycetes</taxon>
        <taxon>Pseudonocardiales</taxon>
        <taxon>Pseudonocardiaceae</taxon>
        <taxon>Amycolatopsis</taxon>
    </lineage>
</organism>
<dbReference type="PANTHER" id="PTHR30055">
    <property type="entry name" value="HTH-TYPE TRANSCRIPTIONAL REGULATOR RUTR"/>
    <property type="match status" value="1"/>
</dbReference>
<evidence type="ECO:0000256" key="4">
    <source>
        <dbReference type="PROSITE-ProRule" id="PRU00335"/>
    </source>
</evidence>
<gene>
    <name evidence="7" type="ORF">ATK30_2304</name>
</gene>
<dbReference type="GO" id="GO:0003700">
    <property type="term" value="F:DNA-binding transcription factor activity"/>
    <property type="evidence" value="ECO:0007669"/>
    <property type="project" value="TreeGrafter"/>
</dbReference>
<proteinExistence type="predicted"/>
<dbReference type="InterPro" id="IPR001647">
    <property type="entry name" value="HTH_TetR"/>
</dbReference>
<dbReference type="Pfam" id="PF00440">
    <property type="entry name" value="TetR_N"/>
    <property type="match status" value="1"/>
</dbReference>
<evidence type="ECO:0000313" key="8">
    <source>
        <dbReference type="Proteomes" id="UP000233750"/>
    </source>
</evidence>
<accession>A0A2N3WCD0</accession>
<dbReference type="InterPro" id="IPR050109">
    <property type="entry name" value="HTH-type_TetR-like_transc_reg"/>
</dbReference>
<evidence type="ECO:0000256" key="2">
    <source>
        <dbReference type="ARBA" id="ARBA00023125"/>
    </source>
</evidence>
<comment type="caution">
    <text evidence="7">The sequence shown here is derived from an EMBL/GenBank/DDBJ whole genome shotgun (WGS) entry which is preliminary data.</text>
</comment>
<sequence>MADGRRNDRHPRRAGAAEGNASGNNGQVSEEVQARTRNRWGEGERLRGEILAAASRLLSELDGEDALTIRGVARAVGIAPASIYQHFSDRAALVTGLAEHEFGRLRLAMEAAESRVPAEDSVGRVRALLHAYCRFAMDNPGHYRLMTANGASRIAPGVRPHGPTIDLIDRISAAFARCAESGVALRVPADRAGVIAFVGAHGRVALFHSSGRRPGEDAVVSFADELLSLIFA</sequence>
<name>A0A2N3WCD0_9PSEU</name>
<dbReference type="PANTHER" id="PTHR30055:SF209">
    <property type="entry name" value="POSSIBLE TRANSCRIPTIONAL REGULATORY PROTEIN (PROBABLY TETR-FAMILY)"/>
    <property type="match status" value="1"/>
</dbReference>
<feature type="DNA-binding region" description="H-T-H motif" evidence="4">
    <location>
        <begin position="68"/>
        <end position="87"/>
    </location>
</feature>
<dbReference type="Gene3D" id="1.10.357.10">
    <property type="entry name" value="Tetracycline Repressor, domain 2"/>
    <property type="match status" value="1"/>
</dbReference>
<dbReference type="PROSITE" id="PS50977">
    <property type="entry name" value="HTH_TETR_2"/>
    <property type="match status" value="1"/>
</dbReference>
<protein>
    <submittedName>
        <fullName evidence="7">TetR family transcriptional regulator</fullName>
    </submittedName>
</protein>
<keyword evidence="2 4" id="KW-0238">DNA-binding</keyword>
<evidence type="ECO:0000313" key="7">
    <source>
        <dbReference type="EMBL" id="PKV91528.1"/>
    </source>
</evidence>
<feature type="region of interest" description="Disordered" evidence="5">
    <location>
        <begin position="1"/>
        <end position="39"/>
    </location>
</feature>
<reference evidence="7 8" key="1">
    <citation type="submission" date="2017-12" db="EMBL/GenBank/DDBJ databases">
        <title>Sequencing the genomes of 1000 Actinobacteria strains.</title>
        <authorList>
            <person name="Klenk H.-P."/>
        </authorList>
    </citation>
    <scope>NUCLEOTIDE SEQUENCE [LARGE SCALE GENOMIC DNA]</scope>
    <source>
        <strain evidence="7 8">DSM 45165</strain>
    </source>
</reference>
<dbReference type="Pfam" id="PF13305">
    <property type="entry name" value="TetR_C_33"/>
    <property type="match status" value="1"/>
</dbReference>
<dbReference type="InterPro" id="IPR036271">
    <property type="entry name" value="Tet_transcr_reg_TetR-rel_C_sf"/>
</dbReference>
<dbReference type="SUPFAM" id="SSF46689">
    <property type="entry name" value="Homeodomain-like"/>
    <property type="match status" value="1"/>
</dbReference>
<dbReference type="GO" id="GO:0000976">
    <property type="term" value="F:transcription cis-regulatory region binding"/>
    <property type="evidence" value="ECO:0007669"/>
    <property type="project" value="TreeGrafter"/>
</dbReference>
<dbReference type="EMBL" id="PJMY01000003">
    <property type="protein sequence ID" value="PKV91528.1"/>
    <property type="molecule type" value="Genomic_DNA"/>
</dbReference>
<evidence type="ECO:0000256" key="1">
    <source>
        <dbReference type="ARBA" id="ARBA00023015"/>
    </source>
</evidence>
<dbReference type="SUPFAM" id="SSF48498">
    <property type="entry name" value="Tetracyclin repressor-like, C-terminal domain"/>
    <property type="match status" value="1"/>
</dbReference>
<evidence type="ECO:0000259" key="6">
    <source>
        <dbReference type="PROSITE" id="PS50977"/>
    </source>
</evidence>
<evidence type="ECO:0000256" key="5">
    <source>
        <dbReference type="SAM" id="MobiDB-lite"/>
    </source>
</evidence>
<feature type="compositionally biased region" description="Low complexity" evidence="5">
    <location>
        <begin position="14"/>
        <end position="26"/>
    </location>
</feature>
<dbReference type="Proteomes" id="UP000233750">
    <property type="component" value="Unassembled WGS sequence"/>
</dbReference>
<evidence type="ECO:0000256" key="3">
    <source>
        <dbReference type="ARBA" id="ARBA00023163"/>
    </source>
</evidence>
<keyword evidence="3" id="KW-0804">Transcription</keyword>
<dbReference type="InterPro" id="IPR009057">
    <property type="entry name" value="Homeodomain-like_sf"/>
</dbReference>
<keyword evidence="1" id="KW-0805">Transcription regulation</keyword>